<proteinExistence type="predicted"/>
<dbReference type="Proteomes" id="UP001163223">
    <property type="component" value="Chromosome"/>
</dbReference>
<organism evidence="1 2">
    <name type="scientific">Antarcticirhabdus aurantiaca</name>
    <dbReference type="NCBI Taxonomy" id="2606717"/>
    <lineage>
        <taxon>Bacteria</taxon>
        <taxon>Pseudomonadati</taxon>
        <taxon>Pseudomonadota</taxon>
        <taxon>Alphaproteobacteria</taxon>
        <taxon>Hyphomicrobiales</taxon>
        <taxon>Aurantimonadaceae</taxon>
        <taxon>Antarcticirhabdus</taxon>
    </lineage>
</organism>
<evidence type="ECO:0000313" key="1">
    <source>
        <dbReference type="EMBL" id="WAJ26548.1"/>
    </source>
</evidence>
<accession>A0ACD4NIC1</accession>
<sequence>MILAPDARIVSRLRPSPHGNERRGAGVPDMILLHYTGMTSGKAAEDWLCDPRAQVSAHYLVHEDGEVVQMVSEAARAWHAGAGSWQGREDVNSQSIGIEIVNPGHEHGYRAFPDVQVASVIELCRDCAHRWTIRPERVLAHSDTAPSRKEDPGELFPWDKLFQAGIGHWRESAAPSRGPVLERGSSGHQVDAFQRLLAAYGYAVDPTGTFDDATVFATIAFQRHFRQARVDGRADASTIETLRALYAALDRRAVTRPSHSSDCDIR</sequence>
<dbReference type="EMBL" id="CP113520">
    <property type="protein sequence ID" value="WAJ26548.1"/>
    <property type="molecule type" value="Genomic_DNA"/>
</dbReference>
<name>A0ACD4NIC1_9HYPH</name>
<protein>
    <submittedName>
        <fullName evidence="1">N-acetylmuramoyl-L-alanine amidase</fullName>
    </submittedName>
</protein>
<evidence type="ECO:0000313" key="2">
    <source>
        <dbReference type="Proteomes" id="UP001163223"/>
    </source>
</evidence>
<reference evidence="1" key="1">
    <citation type="submission" date="2022-11" db="EMBL/GenBank/DDBJ databases">
        <title>beta-Carotene-producing bacterium, Jeongeuplla avenae sp. nov., alleviates the salt stress of Arabidopsis seedlings.</title>
        <authorList>
            <person name="Jiang L."/>
            <person name="Lee J."/>
        </authorList>
    </citation>
    <scope>NUCLEOTIDE SEQUENCE</scope>
    <source>
        <strain evidence="1">DY_R2A_6</strain>
    </source>
</reference>
<keyword evidence="2" id="KW-1185">Reference proteome</keyword>
<gene>
    <name evidence="1" type="ORF">OXU80_16905</name>
</gene>